<accession>A0ABQ2CJQ2</accession>
<gene>
    <name evidence="9" type="ORF">GCM10009083_06570</name>
</gene>
<proteinExistence type="inferred from homology"/>
<evidence type="ECO:0000256" key="4">
    <source>
        <dbReference type="ARBA" id="ARBA00022729"/>
    </source>
</evidence>
<sequence>MQLPAFAIRMIATLVLLGCGSLHANPLIDQLIGTTGAYLEEQVVAHLEGNTRHTRHEISVNRLDPRLRLPLCPEDSISAQLESPAVPVGRVTVRVSCDSTEAQWRLFVPATVDLFQQVVISSRPLARHAVIGAGDLALRERNVGQLSGGYLTEAEQAIGMRVRRPIPADSVISPNQLEQDETVKRGDRVVITAANSRVAVRMPGEALESGSTGSQIRVRNTRSDRVVRARIIGPGQVEVGM</sequence>
<evidence type="ECO:0000259" key="8">
    <source>
        <dbReference type="SMART" id="SM00858"/>
    </source>
</evidence>
<keyword evidence="9" id="KW-0969">Cilium</keyword>
<evidence type="ECO:0000256" key="7">
    <source>
        <dbReference type="RuleBase" id="RU362063"/>
    </source>
</evidence>
<dbReference type="Pfam" id="PF17656">
    <property type="entry name" value="ChapFlgA_N"/>
    <property type="match status" value="1"/>
</dbReference>
<dbReference type="CDD" id="cd11614">
    <property type="entry name" value="SAF_CpaB_FlgA_like"/>
    <property type="match status" value="1"/>
</dbReference>
<keyword evidence="10" id="KW-1185">Reference proteome</keyword>
<dbReference type="InterPro" id="IPR039246">
    <property type="entry name" value="Flagellar_FlgA"/>
</dbReference>
<evidence type="ECO:0000256" key="2">
    <source>
        <dbReference type="ARBA" id="ARBA00010474"/>
    </source>
</evidence>
<dbReference type="RefSeq" id="WP_229710302.1">
    <property type="nucleotide sequence ID" value="NZ_BMNN01000001.1"/>
</dbReference>
<organism evidence="9 10">
    <name type="scientific">Halopseudomonas pertucinogena</name>
    <dbReference type="NCBI Taxonomy" id="86175"/>
    <lineage>
        <taxon>Bacteria</taxon>
        <taxon>Pseudomonadati</taxon>
        <taxon>Pseudomonadota</taxon>
        <taxon>Gammaproteobacteria</taxon>
        <taxon>Pseudomonadales</taxon>
        <taxon>Pseudomonadaceae</taxon>
        <taxon>Halopseudomonas</taxon>
    </lineage>
</organism>
<evidence type="ECO:0000256" key="1">
    <source>
        <dbReference type="ARBA" id="ARBA00004418"/>
    </source>
</evidence>
<evidence type="ECO:0000256" key="6">
    <source>
        <dbReference type="ARBA" id="ARBA00025643"/>
    </source>
</evidence>
<feature type="domain" description="SAF" evidence="8">
    <location>
        <begin position="116"/>
        <end position="178"/>
    </location>
</feature>
<dbReference type="PANTHER" id="PTHR36307:SF1">
    <property type="entry name" value="FLAGELLA BASAL BODY P-RING FORMATION PROTEIN FLGA"/>
    <property type="match status" value="1"/>
</dbReference>
<comment type="subcellular location">
    <subcellularLocation>
        <location evidence="1 7">Periplasm</location>
    </subcellularLocation>
</comment>
<comment type="caution">
    <text evidence="9">The sequence shown here is derived from an EMBL/GenBank/DDBJ whole genome shotgun (WGS) entry which is preliminary data.</text>
</comment>
<dbReference type="Pfam" id="PF13144">
    <property type="entry name" value="ChapFlgA"/>
    <property type="match status" value="1"/>
</dbReference>
<protein>
    <recommendedName>
        <fullName evidence="3 7">Flagella basal body P-ring formation protein FlgA</fullName>
    </recommendedName>
</protein>
<dbReference type="PANTHER" id="PTHR36307">
    <property type="entry name" value="FLAGELLA BASAL BODY P-RING FORMATION PROTEIN FLGA"/>
    <property type="match status" value="1"/>
</dbReference>
<dbReference type="InterPro" id="IPR041231">
    <property type="entry name" value="FlgA_N"/>
</dbReference>
<reference evidence="10" key="1">
    <citation type="journal article" date="2019" name="Int. J. Syst. Evol. Microbiol.">
        <title>The Global Catalogue of Microorganisms (GCM) 10K type strain sequencing project: providing services to taxonomists for standard genome sequencing and annotation.</title>
        <authorList>
            <consortium name="The Broad Institute Genomics Platform"/>
            <consortium name="The Broad Institute Genome Sequencing Center for Infectious Disease"/>
            <person name="Wu L."/>
            <person name="Ma J."/>
        </authorList>
    </citation>
    <scope>NUCLEOTIDE SEQUENCE [LARGE SCALE GENOMIC DNA]</scope>
    <source>
        <strain evidence="10">JCM 11590</strain>
    </source>
</reference>
<comment type="function">
    <text evidence="6 7">Involved in the assembly process of the P-ring formation. It may associate with FlgF on the rod constituting a structure essential for the P-ring assembly or may act as a modulator protein for the P-ring assembly.</text>
</comment>
<keyword evidence="9" id="KW-0966">Cell projection</keyword>
<dbReference type="EMBL" id="BMNN01000001">
    <property type="protein sequence ID" value="GGI92732.1"/>
    <property type="molecule type" value="Genomic_DNA"/>
</dbReference>
<dbReference type="Gene3D" id="3.90.1210.10">
    <property type="entry name" value="Antifreeze-like/N-acetylneuraminic acid synthase C-terminal domain"/>
    <property type="match status" value="1"/>
</dbReference>
<evidence type="ECO:0000256" key="5">
    <source>
        <dbReference type="ARBA" id="ARBA00022764"/>
    </source>
</evidence>
<comment type="similarity">
    <text evidence="2 7">Belongs to the FlgA family.</text>
</comment>
<dbReference type="InterPro" id="IPR013974">
    <property type="entry name" value="SAF"/>
</dbReference>
<dbReference type="InterPro" id="IPR017585">
    <property type="entry name" value="SAF_FlgA"/>
</dbReference>
<dbReference type="Gene3D" id="2.30.30.760">
    <property type="match status" value="1"/>
</dbReference>
<evidence type="ECO:0000256" key="3">
    <source>
        <dbReference type="ARBA" id="ARBA00014754"/>
    </source>
</evidence>
<dbReference type="SMART" id="SM00858">
    <property type="entry name" value="SAF"/>
    <property type="match status" value="1"/>
</dbReference>
<dbReference type="NCBIfam" id="TIGR03170">
    <property type="entry name" value="flgA_cterm"/>
    <property type="match status" value="1"/>
</dbReference>
<keyword evidence="9" id="KW-0282">Flagellum</keyword>
<keyword evidence="7" id="KW-1005">Bacterial flagellum biogenesis</keyword>
<keyword evidence="5 7" id="KW-0574">Periplasm</keyword>
<dbReference type="Proteomes" id="UP000633263">
    <property type="component" value="Unassembled WGS sequence"/>
</dbReference>
<keyword evidence="4" id="KW-0732">Signal</keyword>
<evidence type="ECO:0000313" key="9">
    <source>
        <dbReference type="EMBL" id="GGI92732.1"/>
    </source>
</evidence>
<name>A0ABQ2CJQ2_9GAMM</name>
<evidence type="ECO:0000313" key="10">
    <source>
        <dbReference type="Proteomes" id="UP000633263"/>
    </source>
</evidence>